<accession>A0A0C9UUN6</accession>
<dbReference type="PANTHER" id="PTHR34605">
    <property type="entry name" value="PHAGE_INTEGRASE DOMAIN-CONTAINING PROTEIN"/>
    <property type="match status" value="1"/>
</dbReference>
<sequence length="250" mass="28249">MHDFPVESTADTLSLYTVYMCNHIKPSSVASYLSGIQNELEPFFPNIRSIRKSVLVQKTLLGCKRLRHSEPKWRKALELSDLNMLVQTVGSSESHNDILFLAQVTSGFFGLNRLGELVWPDNRRLQLYTNVPIHTSDKIFDGVRVLIQAIHSLYDPVYLFKRYLKSRDSLFPGRPELWLRSDRSPPQRSHFISLFRRSFPSDISGHSLRLGGALALTLAGTPLNGSKTLADGRLMLSDCISISIRSSCNL</sequence>
<dbReference type="SUPFAM" id="SSF56349">
    <property type="entry name" value="DNA breaking-rejoining enzymes"/>
    <property type="match status" value="1"/>
</dbReference>
<organism evidence="1 2">
    <name type="scientific">Sphaerobolus stellatus (strain SS14)</name>
    <dbReference type="NCBI Taxonomy" id="990650"/>
    <lineage>
        <taxon>Eukaryota</taxon>
        <taxon>Fungi</taxon>
        <taxon>Dikarya</taxon>
        <taxon>Basidiomycota</taxon>
        <taxon>Agaricomycotina</taxon>
        <taxon>Agaricomycetes</taxon>
        <taxon>Phallomycetidae</taxon>
        <taxon>Geastrales</taxon>
        <taxon>Sphaerobolaceae</taxon>
        <taxon>Sphaerobolus</taxon>
    </lineage>
</organism>
<protein>
    <submittedName>
        <fullName evidence="1">Uncharacterized protein</fullName>
    </submittedName>
</protein>
<dbReference type="PANTHER" id="PTHR34605:SF3">
    <property type="entry name" value="P CELL-TYPE AGGLUTINATION PROTEIN MAP4-LIKE-RELATED"/>
    <property type="match status" value="1"/>
</dbReference>
<evidence type="ECO:0000313" key="2">
    <source>
        <dbReference type="Proteomes" id="UP000054279"/>
    </source>
</evidence>
<dbReference type="InterPro" id="IPR011010">
    <property type="entry name" value="DNA_brk_join_enz"/>
</dbReference>
<evidence type="ECO:0000313" key="1">
    <source>
        <dbReference type="EMBL" id="KIJ46785.1"/>
    </source>
</evidence>
<gene>
    <name evidence="1" type="ORF">M422DRAFT_164836</name>
</gene>
<dbReference type="GO" id="GO:0003677">
    <property type="term" value="F:DNA binding"/>
    <property type="evidence" value="ECO:0007669"/>
    <property type="project" value="InterPro"/>
</dbReference>
<reference evidence="1 2" key="1">
    <citation type="submission" date="2014-06" db="EMBL/GenBank/DDBJ databases">
        <title>Evolutionary Origins and Diversification of the Mycorrhizal Mutualists.</title>
        <authorList>
            <consortium name="DOE Joint Genome Institute"/>
            <consortium name="Mycorrhizal Genomics Consortium"/>
            <person name="Kohler A."/>
            <person name="Kuo A."/>
            <person name="Nagy L.G."/>
            <person name="Floudas D."/>
            <person name="Copeland A."/>
            <person name="Barry K.W."/>
            <person name="Cichocki N."/>
            <person name="Veneault-Fourrey C."/>
            <person name="LaButti K."/>
            <person name="Lindquist E.A."/>
            <person name="Lipzen A."/>
            <person name="Lundell T."/>
            <person name="Morin E."/>
            <person name="Murat C."/>
            <person name="Riley R."/>
            <person name="Ohm R."/>
            <person name="Sun H."/>
            <person name="Tunlid A."/>
            <person name="Henrissat B."/>
            <person name="Grigoriev I.V."/>
            <person name="Hibbett D.S."/>
            <person name="Martin F."/>
        </authorList>
    </citation>
    <scope>NUCLEOTIDE SEQUENCE [LARGE SCALE GENOMIC DNA]</scope>
    <source>
        <strain evidence="1 2">SS14</strain>
    </source>
</reference>
<dbReference type="InterPro" id="IPR052925">
    <property type="entry name" value="Phage_Integrase-like_Recomb"/>
</dbReference>
<dbReference type="HOGENOM" id="CLU_083223_0_0_1"/>
<proteinExistence type="predicted"/>
<dbReference type="OrthoDB" id="5598396at2759"/>
<keyword evidence="2" id="KW-1185">Reference proteome</keyword>
<dbReference type="AlphaFoldDB" id="A0A0C9UUN6"/>
<dbReference type="Proteomes" id="UP000054279">
    <property type="component" value="Unassembled WGS sequence"/>
</dbReference>
<name>A0A0C9UUN6_SPHS4</name>
<dbReference type="EMBL" id="KN837105">
    <property type="protein sequence ID" value="KIJ46785.1"/>
    <property type="molecule type" value="Genomic_DNA"/>
</dbReference>